<dbReference type="Proteomes" id="UP000015454">
    <property type="component" value="Unassembled WGS sequence"/>
</dbReference>
<evidence type="ECO:0000256" key="1">
    <source>
        <dbReference type="ARBA" id="ARBA00022723"/>
    </source>
</evidence>
<comment type="caution">
    <text evidence="4">The sequence shown here is derived from an EMBL/GenBank/DDBJ whole genome shotgun (WGS) entry which is preliminary data.</text>
</comment>
<organism evidence="4 5">
    <name type="scientific">Leptospira broomii serovar Hurstbridge str. 5399</name>
    <dbReference type="NCBI Taxonomy" id="1049789"/>
    <lineage>
        <taxon>Bacteria</taxon>
        <taxon>Pseudomonadati</taxon>
        <taxon>Spirochaetota</taxon>
        <taxon>Spirochaetia</taxon>
        <taxon>Leptospirales</taxon>
        <taxon>Leptospiraceae</taxon>
        <taxon>Leptospira</taxon>
    </lineage>
</organism>
<keyword evidence="5" id="KW-1185">Reference proteome</keyword>
<evidence type="ECO:0000259" key="3">
    <source>
        <dbReference type="Pfam" id="PF06155"/>
    </source>
</evidence>
<keyword evidence="2" id="KW-0408">Iron</keyword>
<keyword evidence="1" id="KW-0479">Metal-binding</keyword>
<accession>T0FGS8</accession>
<dbReference type="Gene3D" id="3.30.2020.30">
    <property type="match status" value="1"/>
</dbReference>
<name>T0FGS8_9LEPT</name>
<reference evidence="4" key="1">
    <citation type="submission" date="2013-05" db="EMBL/GenBank/DDBJ databases">
        <authorList>
            <person name="Harkins D.M."/>
            <person name="Durkin A.S."/>
            <person name="Brinkac L.M."/>
            <person name="Haft D.H."/>
            <person name="Selengut J.D."/>
            <person name="Sanka R."/>
            <person name="DePew J."/>
            <person name="Purushe J."/>
            <person name="Hartskeerl R.A."/>
            <person name="Ahmed A."/>
            <person name="van der Linden H."/>
            <person name="Goris M.G.A."/>
            <person name="Vinetz J.M."/>
            <person name="Sutton G.G."/>
            <person name="Nierman W.C."/>
            <person name="Fouts D.E."/>
        </authorList>
    </citation>
    <scope>NUCLEOTIDE SEQUENCE [LARGE SCALE GENOMIC DNA]</scope>
    <source>
        <strain evidence="4">5399</strain>
    </source>
</reference>
<dbReference type="InterPro" id="IPR038492">
    <property type="entry name" value="GBBH-like_N_sf"/>
</dbReference>
<protein>
    <submittedName>
        <fullName evidence="4">PF06155 family protein</fullName>
    </submittedName>
</protein>
<feature type="domain" description="Gamma-butyrobetaine hydroxylase-like N-terminal" evidence="3">
    <location>
        <begin position="18"/>
        <end position="98"/>
    </location>
</feature>
<dbReference type="PANTHER" id="PTHR35303">
    <property type="entry name" value="OS02G0197800 PROTEIN"/>
    <property type="match status" value="1"/>
</dbReference>
<dbReference type="AlphaFoldDB" id="T0FGS8"/>
<evidence type="ECO:0000313" key="4">
    <source>
        <dbReference type="EMBL" id="EQA46832.1"/>
    </source>
</evidence>
<dbReference type="InterPro" id="IPR010376">
    <property type="entry name" value="GBBH-like_N"/>
</dbReference>
<gene>
    <name evidence="4" type="ORF">LEP1GSC050_0975</name>
</gene>
<evidence type="ECO:0000313" key="5">
    <source>
        <dbReference type="Proteomes" id="UP000015454"/>
    </source>
</evidence>
<dbReference type="GO" id="GO:0046872">
    <property type="term" value="F:metal ion binding"/>
    <property type="evidence" value="ECO:0007669"/>
    <property type="project" value="UniProtKB-KW"/>
</dbReference>
<evidence type="ECO:0000256" key="2">
    <source>
        <dbReference type="ARBA" id="ARBA00023004"/>
    </source>
</evidence>
<dbReference type="PANTHER" id="PTHR35303:SF8">
    <property type="entry name" value="GAMMA-BUTYROBETAINE HYDROXYLASE-LIKE N-TERMINAL DOMAIN-CONTAINING PROTEIN"/>
    <property type="match status" value="1"/>
</dbReference>
<proteinExistence type="predicted"/>
<dbReference type="Pfam" id="PF06155">
    <property type="entry name" value="GBBH-like_N"/>
    <property type="match status" value="1"/>
</dbReference>
<dbReference type="EMBL" id="AHMO02000004">
    <property type="protein sequence ID" value="EQA46832.1"/>
    <property type="molecule type" value="Genomic_DNA"/>
</dbReference>
<dbReference type="STRING" id="1049789.LEP1GSC050_0975"/>
<dbReference type="RefSeq" id="WP_010569442.1">
    <property type="nucleotide sequence ID" value="NZ_AHMO02000004.1"/>
</dbReference>
<sequence length="111" mass="12258">MALTLSLKSTTPDTIEFDEDSLYIAWKDGVLSKYSLLDLRKRCPCVVCRGGHGGKVGATTGTIQEARLLSFSKVGRYAINLVWGDYHNTGIYSFDSLRLLWEGQEGDLGIP</sequence>